<dbReference type="PANTHER" id="PTHR12416">
    <property type="entry name" value="RRNA-PROCESSING PROTEIN UTP23 HOMOLOG"/>
    <property type="match status" value="1"/>
</dbReference>
<feature type="compositionally biased region" description="Basic residues" evidence="5">
    <location>
        <begin position="1"/>
        <end position="11"/>
    </location>
</feature>
<keyword evidence="3" id="KW-0698">rRNA processing</keyword>
<keyword evidence="4" id="KW-0539">Nucleus</keyword>
<dbReference type="GO" id="GO:0032040">
    <property type="term" value="C:small-subunit processome"/>
    <property type="evidence" value="ECO:0007669"/>
    <property type="project" value="InterPro"/>
</dbReference>
<accession>A0A811ZFV8</accession>
<dbReference type="GO" id="GO:0006364">
    <property type="term" value="P:rRNA processing"/>
    <property type="evidence" value="ECO:0007669"/>
    <property type="project" value="UniProtKB-KW"/>
</dbReference>
<dbReference type="Proteomes" id="UP000645828">
    <property type="component" value="Unassembled WGS sequence"/>
</dbReference>
<feature type="transmembrane region" description="Helical" evidence="6">
    <location>
        <begin position="152"/>
        <end position="169"/>
    </location>
</feature>
<evidence type="ECO:0000313" key="8">
    <source>
        <dbReference type="Proteomes" id="UP000645828"/>
    </source>
</evidence>
<protein>
    <submittedName>
        <fullName evidence="7">(raccoon dog) hypothetical protein</fullName>
    </submittedName>
</protein>
<comment type="subcellular location">
    <subcellularLocation>
        <location evidence="1">Nucleus</location>
        <location evidence="1">Nucleolus</location>
    </subcellularLocation>
</comment>
<organism evidence="7 8">
    <name type="scientific">Nyctereutes procyonoides</name>
    <name type="common">Raccoon dog</name>
    <name type="synonym">Canis procyonoides</name>
    <dbReference type="NCBI Taxonomy" id="34880"/>
    <lineage>
        <taxon>Eukaryota</taxon>
        <taxon>Metazoa</taxon>
        <taxon>Chordata</taxon>
        <taxon>Craniata</taxon>
        <taxon>Vertebrata</taxon>
        <taxon>Euteleostomi</taxon>
        <taxon>Mammalia</taxon>
        <taxon>Eutheria</taxon>
        <taxon>Laurasiatheria</taxon>
        <taxon>Carnivora</taxon>
        <taxon>Caniformia</taxon>
        <taxon>Canidae</taxon>
        <taxon>Nyctereutes</taxon>
    </lineage>
</organism>
<evidence type="ECO:0000256" key="5">
    <source>
        <dbReference type="SAM" id="MobiDB-lite"/>
    </source>
</evidence>
<evidence type="ECO:0000256" key="6">
    <source>
        <dbReference type="SAM" id="Phobius"/>
    </source>
</evidence>
<dbReference type="InterPro" id="IPR029060">
    <property type="entry name" value="PIN-like_dom_sf"/>
</dbReference>
<keyword evidence="6" id="KW-1133">Transmembrane helix</keyword>
<comment type="caution">
    <text evidence="7">The sequence shown here is derived from an EMBL/GenBank/DDBJ whole genome shotgun (WGS) entry which is preliminary data.</text>
</comment>
<evidence type="ECO:0000313" key="7">
    <source>
        <dbReference type="EMBL" id="CAD7687697.1"/>
    </source>
</evidence>
<dbReference type="Pfam" id="PF04900">
    <property type="entry name" value="Fcf1"/>
    <property type="match status" value="1"/>
</dbReference>
<dbReference type="AlphaFoldDB" id="A0A811ZFV8"/>
<feature type="region of interest" description="Disordered" evidence="5">
    <location>
        <begin position="207"/>
        <end position="228"/>
    </location>
</feature>
<proteinExistence type="predicted"/>
<reference evidence="7" key="1">
    <citation type="submission" date="2020-12" db="EMBL/GenBank/DDBJ databases">
        <authorList>
            <consortium name="Molecular Ecology Group"/>
        </authorList>
    </citation>
    <scope>NUCLEOTIDE SEQUENCE</scope>
    <source>
        <strain evidence="7">TBG_1078</strain>
    </source>
</reference>
<name>A0A811ZFV8_NYCPR</name>
<dbReference type="EMBL" id="CAJHUB010000764">
    <property type="protein sequence ID" value="CAD7687697.1"/>
    <property type="molecule type" value="Genomic_DNA"/>
</dbReference>
<keyword evidence="6" id="KW-0472">Membrane</keyword>
<feature type="compositionally biased region" description="Basic and acidic residues" evidence="5">
    <location>
        <begin position="13"/>
        <end position="40"/>
    </location>
</feature>
<keyword evidence="8" id="KW-1185">Reference proteome</keyword>
<evidence type="ECO:0000256" key="2">
    <source>
        <dbReference type="ARBA" id="ARBA00022517"/>
    </source>
</evidence>
<dbReference type="InterPro" id="IPR006984">
    <property type="entry name" value="Fcf1/UTP23"/>
</dbReference>
<dbReference type="Gene3D" id="3.40.50.1010">
    <property type="entry name" value="5'-nuclease"/>
    <property type="match status" value="1"/>
</dbReference>
<evidence type="ECO:0000256" key="3">
    <source>
        <dbReference type="ARBA" id="ARBA00022552"/>
    </source>
</evidence>
<dbReference type="SUPFAM" id="SSF88723">
    <property type="entry name" value="PIN domain-like"/>
    <property type="match status" value="1"/>
</dbReference>
<evidence type="ECO:0000256" key="1">
    <source>
        <dbReference type="ARBA" id="ARBA00004604"/>
    </source>
</evidence>
<gene>
    <name evidence="7" type="ORF">NYPRO_LOCUS20490</name>
</gene>
<keyword evidence="2" id="KW-0690">Ribosome biogenesis</keyword>
<keyword evidence="6" id="KW-0812">Transmembrane</keyword>
<evidence type="ECO:0000256" key="4">
    <source>
        <dbReference type="ARBA" id="ARBA00023242"/>
    </source>
</evidence>
<feature type="region of interest" description="Disordered" evidence="5">
    <location>
        <begin position="1"/>
        <end position="41"/>
    </location>
</feature>
<sequence length="228" mass="26543">MNIGKQKKARKYATMERIDSNIERKKEKKDPSTLKEREKSPNILPAYSSNITHSWAHLTTSCTVNDGLSVCQVYACITECVMAETEKLGQKYRVALRITKDPRLERLPCTHKRTYADEGLVQRVTQHECYIVATVDWDLTGKILKIPGVPNMYISFLFFFFFFYLFMIVTERERERGRDIGRGRSRLHALGARRGIRSRVSRITPWAKGRRQTTAPPRDPNMYISNHR</sequence>